<feature type="domain" description="Bacterial bifunctional deaminase-reductase C-terminal" evidence="1">
    <location>
        <begin position="4"/>
        <end position="187"/>
    </location>
</feature>
<dbReference type="GO" id="GO:0009231">
    <property type="term" value="P:riboflavin biosynthetic process"/>
    <property type="evidence" value="ECO:0007669"/>
    <property type="project" value="InterPro"/>
</dbReference>
<dbReference type="SUPFAM" id="SSF53597">
    <property type="entry name" value="Dihydrofolate reductase-like"/>
    <property type="match status" value="1"/>
</dbReference>
<comment type="caution">
    <text evidence="2">The sequence shown here is derived from an EMBL/GenBank/DDBJ whole genome shotgun (WGS) entry which is preliminary data.</text>
</comment>
<reference evidence="2" key="1">
    <citation type="submission" date="2022-01" db="EMBL/GenBank/DDBJ databases">
        <title>Genome-Based Taxonomic Classification of the Phylum Actinobacteria.</title>
        <authorList>
            <person name="Gao Y."/>
        </authorList>
    </citation>
    <scope>NUCLEOTIDE SEQUENCE</scope>
    <source>
        <strain evidence="2">KLBMP 8922</strain>
    </source>
</reference>
<dbReference type="Pfam" id="PF01872">
    <property type="entry name" value="RibD_C"/>
    <property type="match status" value="1"/>
</dbReference>
<proteinExistence type="predicted"/>
<name>A0AA41PZA5_9ACTN</name>
<dbReference type="EMBL" id="JAKFHA010000005">
    <property type="protein sequence ID" value="MCF2527886.1"/>
    <property type="molecule type" value="Genomic_DNA"/>
</dbReference>
<dbReference type="InterPro" id="IPR050765">
    <property type="entry name" value="Riboflavin_Biosynth_HTPR"/>
</dbReference>
<protein>
    <submittedName>
        <fullName evidence="2">Dihydrofolate reductase family protein</fullName>
    </submittedName>
</protein>
<dbReference type="Proteomes" id="UP001165378">
    <property type="component" value="Unassembled WGS sequence"/>
</dbReference>
<dbReference type="PANTHER" id="PTHR38011:SF2">
    <property type="entry name" value="BIFUNCTIONAL DEAMINASE-REDUCTASE DOMAIN PROTEIN"/>
    <property type="match status" value="1"/>
</dbReference>
<evidence type="ECO:0000259" key="1">
    <source>
        <dbReference type="Pfam" id="PF01872"/>
    </source>
</evidence>
<evidence type="ECO:0000313" key="2">
    <source>
        <dbReference type="EMBL" id="MCF2527886.1"/>
    </source>
</evidence>
<gene>
    <name evidence="2" type="ORF">LZ495_11740</name>
</gene>
<dbReference type="RefSeq" id="WP_235052056.1">
    <property type="nucleotide sequence ID" value="NZ_JAKFHA010000005.1"/>
</dbReference>
<dbReference type="InterPro" id="IPR002734">
    <property type="entry name" value="RibDG_C"/>
</dbReference>
<accession>A0AA41PZA5</accession>
<dbReference type="AlphaFoldDB" id="A0AA41PZA5"/>
<sequence>MGRIVVTMSVSLDGVMQGLGGPDDERGGFAHGGWGPGYMDEVMMSVMQRGMAACRALLFGRRTYEHFAGFWPHQTDGNPFTAKLDATPKYVVSTTLAGPLPWQNSTVVDGTDAEKAAAGLKAEVDGDIVVLGSGVLARALAAAGLVDRYVLSIHPLVLGSGTRLFAARGAFARLRLVESVPTTTGVIVATYDVPGAPAAV</sequence>
<dbReference type="InterPro" id="IPR024072">
    <property type="entry name" value="DHFR-like_dom_sf"/>
</dbReference>
<keyword evidence="3" id="KW-1185">Reference proteome</keyword>
<dbReference type="PANTHER" id="PTHR38011">
    <property type="entry name" value="DIHYDROFOLATE REDUCTASE FAMILY PROTEIN (AFU_ORTHOLOGUE AFUA_8G06820)"/>
    <property type="match status" value="1"/>
</dbReference>
<evidence type="ECO:0000313" key="3">
    <source>
        <dbReference type="Proteomes" id="UP001165378"/>
    </source>
</evidence>
<dbReference type="GO" id="GO:0008703">
    <property type="term" value="F:5-amino-6-(5-phosphoribosylamino)uracil reductase activity"/>
    <property type="evidence" value="ECO:0007669"/>
    <property type="project" value="InterPro"/>
</dbReference>
<dbReference type="Gene3D" id="3.40.430.10">
    <property type="entry name" value="Dihydrofolate Reductase, subunit A"/>
    <property type="match status" value="1"/>
</dbReference>
<organism evidence="2 3">
    <name type="scientific">Yinghuangia soli</name>
    <dbReference type="NCBI Taxonomy" id="2908204"/>
    <lineage>
        <taxon>Bacteria</taxon>
        <taxon>Bacillati</taxon>
        <taxon>Actinomycetota</taxon>
        <taxon>Actinomycetes</taxon>
        <taxon>Kitasatosporales</taxon>
        <taxon>Streptomycetaceae</taxon>
        <taxon>Yinghuangia</taxon>
    </lineage>
</organism>